<keyword evidence="2" id="KW-1185">Reference proteome</keyword>
<evidence type="ECO:0000313" key="2">
    <source>
        <dbReference type="Proteomes" id="UP000762676"/>
    </source>
</evidence>
<protein>
    <submittedName>
        <fullName evidence="1">Uncharacterized protein</fullName>
    </submittedName>
</protein>
<organism evidence="1 2">
    <name type="scientific">Elysia marginata</name>
    <dbReference type="NCBI Taxonomy" id="1093978"/>
    <lineage>
        <taxon>Eukaryota</taxon>
        <taxon>Metazoa</taxon>
        <taxon>Spiralia</taxon>
        <taxon>Lophotrochozoa</taxon>
        <taxon>Mollusca</taxon>
        <taxon>Gastropoda</taxon>
        <taxon>Heterobranchia</taxon>
        <taxon>Euthyneura</taxon>
        <taxon>Panpulmonata</taxon>
        <taxon>Sacoglossa</taxon>
        <taxon>Placobranchoidea</taxon>
        <taxon>Plakobranchidae</taxon>
        <taxon>Elysia</taxon>
    </lineage>
</organism>
<comment type="caution">
    <text evidence="1">The sequence shown here is derived from an EMBL/GenBank/DDBJ whole genome shotgun (WGS) entry which is preliminary data.</text>
</comment>
<accession>A0AAV4I0H7</accession>
<proteinExistence type="predicted"/>
<evidence type="ECO:0000313" key="1">
    <source>
        <dbReference type="EMBL" id="GFS04003.1"/>
    </source>
</evidence>
<sequence length="221" mass="25158">MVCSQRKYSRYSSDLIDLVGFYHCEVNDLKTHQILQSGSTFFRLSDLEIYMVWFRFKWHKDQDDWFELKHQLEFNTQQTPGQQAKGAGQTLIAKVNEKLNQGGGYSVKPLALISRTLSLVTYVYRKIPAALLDYTGGMLYPEIQDVFTAGGGSRPFLSISDIQAYDAGRESHRASRSVDPVRRSLGMVSDNTGRESHRAFVDPVRRSFRMVRYEVGQVGVG</sequence>
<name>A0AAV4I0H7_9GAST</name>
<dbReference type="EMBL" id="BMAT01013022">
    <property type="protein sequence ID" value="GFS04003.1"/>
    <property type="molecule type" value="Genomic_DNA"/>
</dbReference>
<dbReference type="Proteomes" id="UP000762676">
    <property type="component" value="Unassembled WGS sequence"/>
</dbReference>
<reference evidence="1 2" key="1">
    <citation type="journal article" date="2021" name="Elife">
        <title>Chloroplast acquisition without the gene transfer in kleptoplastic sea slugs, Plakobranchus ocellatus.</title>
        <authorList>
            <person name="Maeda T."/>
            <person name="Takahashi S."/>
            <person name="Yoshida T."/>
            <person name="Shimamura S."/>
            <person name="Takaki Y."/>
            <person name="Nagai Y."/>
            <person name="Toyoda A."/>
            <person name="Suzuki Y."/>
            <person name="Arimoto A."/>
            <person name="Ishii H."/>
            <person name="Satoh N."/>
            <person name="Nishiyama T."/>
            <person name="Hasebe M."/>
            <person name="Maruyama T."/>
            <person name="Minagawa J."/>
            <person name="Obokata J."/>
            <person name="Shigenobu S."/>
        </authorList>
    </citation>
    <scope>NUCLEOTIDE SEQUENCE [LARGE SCALE GENOMIC DNA]</scope>
</reference>
<dbReference type="AlphaFoldDB" id="A0AAV4I0H7"/>
<gene>
    <name evidence="1" type="ORF">ElyMa_006484500</name>
</gene>